<dbReference type="EMBL" id="JACIDR010000001">
    <property type="protein sequence ID" value="MBB3971869.1"/>
    <property type="molecule type" value="Genomic_DNA"/>
</dbReference>
<dbReference type="Pfam" id="PF17778">
    <property type="entry name" value="WHD_BLACT"/>
    <property type="match status" value="1"/>
</dbReference>
<feature type="domain" description="Metallo-beta-lactamase" evidence="1">
    <location>
        <begin position="40"/>
        <end position="216"/>
    </location>
</feature>
<dbReference type="SMART" id="SM00849">
    <property type="entry name" value="Lactamase_B"/>
    <property type="match status" value="1"/>
</dbReference>
<dbReference type="SUPFAM" id="SSF56281">
    <property type="entry name" value="Metallo-hydrolase/oxidoreductase"/>
    <property type="match status" value="1"/>
</dbReference>
<accession>A0A7W6GFP7</accession>
<dbReference type="AlphaFoldDB" id="A0A7W6GFP7"/>
<evidence type="ECO:0000313" key="3">
    <source>
        <dbReference type="Proteomes" id="UP000528964"/>
    </source>
</evidence>
<evidence type="ECO:0000313" key="2">
    <source>
        <dbReference type="EMBL" id="MBB3971869.1"/>
    </source>
</evidence>
<dbReference type="Gene3D" id="1.10.10.10">
    <property type="entry name" value="Winged helix-like DNA-binding domain superfamily/Winged helix DNA-binding domain"/>
    <property type="match status" value="1"/>
</dbReference>
<dbReference type="PANTHER" id="PTHR23131:SF0">
    <property type="entry name" value="ENDORIBONUCLEASE LACTB2"/>
    <property type="match status" value="1"/>
</dbReference>
<keyword evidence="3" id="KW-1185">Reference proteome</keyword>
<dbReference type="InterPro" id="IPR036866">
    <property type="entry name" value="RibonucZ/Hydroxyglut_hydro"/>
</dbReference>
<name>A0A7W6GFP7_9HYPH</name>
<reference evidence="2 3" key="1">
    <citation type="submission" date="2020-08" db="EMBL/GenBank/DDBJ databases">
        <title>Genomic Encyclopedia of Type Strains, Phase IV (KMG-IV): sequencing the most valuable type-strain genomes for metagenomic binning, comparative biology and taxonomic classification.</title>
        <authorList>
            <person name="Goeker M."/>
        </authorList>
    </citation>
    <scope>NUCLEOTIDE SEQUENCE [LARGE SCALE GENOMIC DNA]</scope>
    <source>
        <strain evidence="2 3">DSM 25481</strain>
    </source>
</reference>
<dbReference type="CDD" id="cd16278">
    <property type="entry name" value="metallo-hydrolase-like_MBL-fold"/>
    <property type="match status" value="1"/>
</dbReference>
<dbReference type="Pfam" id="PF00753">
    <property type="entry name" value="Lactamase_B"/>
    <property type="match status" value="1"/>
</dbReference>
<dbReference type="PANTHER" id="PTHR23131">
    <property type="entry name" value="ENDORIBONUCLEASE LACTB2"/>
    <property type="match status" value="1"/>
</dbReference>
<dbReference type="Proteomes" id="UP000528964">
    <property type="component" value="Unassembled WGS sequence"/>
</dbReference>
<organism evidence="2 3">
    <name type="scientific">Hansschlegelia beijingensis</name>
    <dbReference type="NCBI Taxonomy" id="1133344"/>
    <lineage>
        <taxon>Bacteria</taxon>
        <taxon>Pseudomonadati</taxon>
        <taxon>Pseudomonadota</taxon>
        <taxon>Alphaproteobacteria</taxon>
        <taxon>Hyphomicrobiales</taxon>
        <taxon>Methylopilaceae</taxon>
        <taxon>Hansschlegelia</taxon>
    </lineage>
</organism>
<comment type="caution">
    <text evidence="2">The sequence shown here is derived from an EMBL/GenBank/DDBJ whole genome shotgun (WGS) entry which is preliminary data.</text>
</comment>
<dbReference type="RefSeq" id="WP_183393712.1">
    <property type="nucleotide sequence ID" value="NZ_JACIDR010000001.1"/>
</dbReference>
<dbReference type="GO" id="GO:0016787">
    <property type="term" value="F:hydrolase activity"/>
    <property type="evidence" value="ECO:0007669"/>
    <property type="project" value="UniProtKB-KW"/>
</dbReference>
<protein>
    <submittedName>
        <fullName evidence="2">Glyoxylase-like metal-dependent hydrolase (Beta-lactamase superfamily II)</fullName>
    </submittedName>
</protein>
<dbReference type="InterPro" id="IPR050662">
    <property type="entry name" value="Sec-metab_biosynth-thioest"/>
</dbReference>
<keyword evidence="2" id="KW-0378">Hydrolase</keyword>
<evidence type="ECO:0000259" key="1">
    <source>
        <dbReference type="SMART" id="SM00849"/>
    </source>
</evidence>
<dbReference type="InterPro" id="IPR041516">
    <property type="entry name" value="LACTB2_WH"/>
</dbReference>
<dbReference type="InterPro" id="IPR001279">
    <property type="entry name" value="Metallo-B-lactamas"/>
</dbReference>
<proteinExistence type="predicted"/>
<dbReference type="InterPro" id="IPR036388">
    <property type="entry name" value="WH-like_DNA-bd_sf"/>
</dbReference>
<dbReference type="Gene3D" id="3.60.15.10">
    <property type="entry name" value="Ribonuclease Z/Hydroxyacylglutathione hydrolase-like"/>
    <property type="match status" value="1"/>
</dbReference>
<sequence length="304" mass="31907">MSDDLDLDLSAEAQPGAVVEVAPLVRRIVAPNPSPFTFTGTASYVVGRGQVAIVDPGPDDPAHRASLLRAVAGETVRFVVATHTHMDHTAGAPALAAAVGAPIVGAGPHRTFRPPHEGEAARLDAGVDGTYRPDQEMADGDVVSGPGWSLRAVATPGHTANHLAFALPEAGLLLSGDHVMGWSTTIVAPPDGSMAAYMASLEKLLERPEELYLPGHGPAVRNARAFVRQIIGHRRMREAAIRSRLEEGARTIPELVAELYRDLDPRLKGAAGLSVFAHIEELVARGEAAAEGPPALAATYRRAG</sequence>
<gene>
    <name evidence="2" type="ORF">GGR24_000502</name>
</gene>